<evidence type="ECO:0000313" key="1">
    <source>
        <dbReference type="EMBL" id="AGE14608.1"/>
    </source>
</evidence>
<accession>M1GLD0</accession>
<proteinExistence type="predicted"/>
<keyword evidence="1" id="KW-0496">Mitochondrion</keyword>
<dbReference type="GeneID" id="14658474"/>
<dbReference type="AlphaFoldDB" id="M1GLD0"/>
<sequence>MLVNNCIYYKNDLGRDLGLTAQSSDLVSDNNKITIRVKSVTPLKMTYFMVCIYLLLRFNDVFKLFANRKSLITIGSFDSGEQRSLGPQFLWQEDNHPSLDEWMTHFLPSDPWGRENTW</sequence>
<dbReference type="RefSeq" id="YP_007475394.1">
    <property type="nucleotide sequence ID" value="NC_020353.1"/>
</dbReference>
<reference evidence="1" key="1">
    <citation type="submission" date="2012-12" db="EMBL/GenBank/DDBJ databases">
        <authorList>
            <person name="Lang B.F."/>
        </authorList>
    </citation>
    <scope>NUCLEOTIDE SEQUENCE</scope>
    <source>
        <strain evidence="1">MvSl135HT1</strain>
    </source>
</reference>
<geneLocation type="mitochondrion" evidence="1"/>
<organism evidence="1">
    <name type="scientific">Microbotryum lychnidis-dioicae</name>
    <dbReference type="NCBI Taxonomy" id="288795"/>
    <lineage>
        <taxon>Eukaryota</taxon>
        <taxon>Fungi</taxon>
        <taxon>Dikarya</taxon>
        <taxon>Basidiomycota</taxon>
        <taxon>Pucciniomycotina</taxon>
        <taxon>Microbotryomycetes</taxon>
        <taxon>Microbotryales</taxon>
        <taxon>Microbotryaceae</taxon>
        <taxon>Microbotryum</taxon>
    </lineage>
</organism>
<name>M1GLD0_9BASI</name>
<protein>
    <submittedName>
        <fullName evidence="1">Uncharacterized protein</fullName>
    </submittedName>
</protein>
<gene>
    <name evidence="1" type="primary">orf118</name>
</gene>
<dbReference type="EMBL" id="KC285586">
    <property type="protein sequence ID" value="AGE14608.1"/>
    <property type="molecule type" value="Genomic_DNA"/>
</dbReference>